<dbReference type="Proteomes" id="UP000076842">
    <property type="component" value="Unassembled WGS sequence"/>
</dbReference>
<evidence type="ECO:0000313" key="6">
    <source>
        <dbReference type="Proteomes" id="UP000076842"/>
    </source>
</evidence>
<dbReference type="Pfam" id="PF02297">
    <property type="entry name" value="COX6B"/>
    <property type="match status" value="1"/>
</dbReference>
<keyword evidence="4" id="KW-1015">Disulfide bond</keyword>
<evidence type="ECO:0000256" key="2">
    <source>
        <dbReference type="ARBA" id="ARBA00006425"/>
    </source>
</evidence>
<dbReference type="InterPro" id="IPR048281">
    <property type="entry name" value="COA6_fun"/>
</dbReference>
<sequence length="75" mass="8734">PPPKRDDRKRCWDARDAYFLCLDASNFLAPGSETGVTCKKERKTYDGSCAKSWVEYFDKRRVLEARQKAMLEAQE</sequence>
<reference evidence="5 6" key="1">
    <citation type="journal article" date="2016" name="Mol. Biol. Evol.">
        <title>Comparative Genomics of Early-Diverging Mushroom-Forming Fungi Provides Insights into the Origins of Lignocellulose Decay Capabilities.</title>
        <authorList>
            <person name="Nagy L.G."/>
            <person name="Riley R."/>
            <person name="Tritt A."/>
            <person name="Adam C."/>
            <person name="Daum C."/>
            <person name="Floudas D."/>
            <person name="Sun H."/>
            <person name="Yadav J.S."/>
            <person name="Pangilinan J."/>
            <person name="Larsson K.H."/>
            <person name="Matsuura K."/>
            <person name="Barry K."/>
            <person name="Labutti K."/>
            <person name="Kuo R."/>
            <person name="Ohm R.A."/>
            <person name="Bhattacharya S.S."/>
            <person name="Shirouzu T."/>
            <person name="Yoshinaga Y."/>
            <person name="Martin F.M."/>
            <person name="Grigoriev I.V."/>
            <person name="Hibbett D.S."/>
        </authorList>
    </citation>
    <scope>NUCLEOTIDE SEQUENCE [LARGE SCALE GENOMIC DNA]</scope>
    <source>
        <strain evidence="5 6">HHB12733</strain>
    </source>
</reference>
<dbReference type="EMBL" id="KV423957">
    <property type="protein sequence ID" value="KZT57945.1"/>
    <property type="molecule type" value="Genomic_DNA"/>
</dbReference>
<evidence type="ECO:0000256" key="1">
    <source>
        <dbReference type="ARBA" id="ARBA00004173"/>
    </source>
</evidence>
<dbReference type="AlphaFoldDB" id="A0A165GDU8"/>
<dbReference type="InterPro" id="IPR036549">
    <property type="entry name" value="CX6/COA6-like_sf"/>
</dbReference>
<dbReference type="SUPFAM" id="SSF47694">
    <property type="entry name" value="Cytochrome c oxidase subunit h"/>
    <property type="match status" value="1"/>
</dbReference>
<evidence type="ECO:0000256" key="4">
    <source>
        <dbReference type="ARBA" id="ARBA00023157"/>
    </source>
</evidence>
<comment type="subcellular location">
    <subcellularLocation>
        <location evidence="1">Mitochondrion</location>
    </subcellularLocation>
</comment>
<dbReference type="InParanoid" id="A0A165GDU8"/>
<evidence type="ECO:0000313" key="5">
    <source>
        <dbReference type="EMBL" id="KZT57945.1"/>
    </source>
</evidence>
<evidence type="ECO:0000256" key="3">
    <source>
        <dbReference type="ARBA" id="ARBA00023128"/>
    </source>
</evidence>
<dbReference type="STRING" id="1353952.A0A165GDU8"/>
<name>A0A165GDU8_9BASI</name>
<dbReference type="PANTHER" id="PTHR47677:SF1">
    <property type="entry name" value="CYTOCHROME C OXIDASE ASSEMBLY FACTOR 6"/>
    <property type="match status" value="1"/>
</dbReference>
<dbReference type="PROSITE" id="PS51808">
    <property type="entry name" value="CHCH"/>
    <property type="match status" value="1"/>
</dbReference>
<keyword evidence="6" id="KW-1185">Reference proteome</keyword>
<evidence type="ECO:0008006" key="7">
    <source>
        <dbReference type="Google" id="ProtNLM"/>
    </source>
</evidence>
<keyword evidence="3" id="KW-0496">Mitochondrion</keyword>
<comment type="similarity">
    <text evidence="2">Belongs to the cytochrome c oxidase subunit 6B family.</text>
</comment>
<proteinExistence type="inferred from homology"/>
<gene>
    <name evidence="5" type="ORF">CALCODRAFT_422178</name>
</gene>
<dbReference type="Gene3D" id="1.10.10.140">
    <property type="entry name" value="Cytochrome c oxidase, subunit VIb"/>
    <property type="match status" value="1"/>
</dbReference>
<dbReference type="GO" id="GO:0005739">
    <property type="term" value="C:mitochondrion"/>
    <property type="evidence" value="ECO:0007669"/>
    <property type="project" value="UniProtKB-SubCell"/>
</dbReference>
<feature type="non-terminal residue" evidence="5">
    <location>
        <position position="75"/>
    </location>
</feature>
<feature type="non-terminal residue" evidence="5">
    <location>
        <position position="1"/>
    </location>
</feature>
<dbReference type="FunCoup" id="A0A165GDU8">
    <property type="interactions" value="17"/>
</dbReference>
<dbReference type="OrthoDB" id="5545577at2759"/>
<organism evidence="5 6">
    <name type="scientific">Calocera cornea HHB12733</name>
    <dbReference type="NCBI Taxonomy" id="1353952"/>
    <lineage>
        <taxon>Eukaryota</taxon>
        <taxon>Fungi</taxon>
        <taxon>Dikarya</taxon>
        <taxon>Basidiomycota</taxon>
        <taxon>Agaricomycotina</taxon>
        <taxon>Dacrymycetes</taxon>
        <taxon>Dacrymycetales</taxon>
        <taxon>Dacrymycetaceae</taxon>
        <taxon>Calocera</taxon>
    </lineage>
</organism>
<protein>
    <recommendedName>
        <fullName evidence="7">Cytochrome c oxidase, subunit VIb</fullName>
    </recommendedName>
</protein>
<accession>A0A165GDU8</accession>
<dbReference type="InterPro" id="IPR048280">
    <property type="entry name" value="COX6B-like"/>
</dbReference>
<dbReference type="PANTHER" id="PTHR47677">
    <property type="entry name" value="CYTOCHROME C OXIDASE ASSEMBLY FACTOR 6"/>
    <property type="match status" value="1"/>
</dbReference>